<proteinExistence type="inferred from homology"/>
<keyword evidence="6" id="KW-0285">Flavoprotein</keyword>
<comment type="cofactor">
    <cofactor evidence="1">
        <name>FAD</name>
        <dbReference type="ChEBI" id="CHEBI:57692"/>
    </cofactor>
</comment>
<dbReference type="SUPFAM" id="SSF51905">
    <property type="entry name" value="FAD/NAD(P)-binding domain"/>
    <property type="match status" value="1"/>
</dbReference>
<evidence type="ECO:0000259" key="15">
    <source>
        <dbReference type="Pfam" id="PF02910"/>
    </source>
</evidence>
<evidence type="ECO:0000256" key="11">
    <source>
        <dbReference type="ARBA" id="ARBA00048305"/>
    </source>
</evidence>
<gene>
    <name evidence="16" type="ORF">DCCM_2983</name>
</gene>
<evidence type="ECO:0000256" key="10">
    <source>
        <dbReference type="ARBA" id="ARBA00030386"/>
    </source>
</evidence>
<evidence type="ECO:0000256" key="13">
    <source>
        <dbReference type="SAM" id="Coils"/>
    </source>
</evidence>
<dbReference type="PANTHER" id="PTHR42716:SF2">
    <property type="entry name" value="L-ASPARTATE OXIDASE, CHLOROPLASTIC"/>
    <property type="match status" value="1"/>
</dbReference>
<dbReference type="InterPro" id="IPR027477">
    <property type="entry name" value="Succ_DH/fumarate_Rdtase_cat_sf"/>
</dbReference>
<evidence type="ECO:0000256" key="3">
    <source>
        <dbReference type="ARBA" id="ARBA00008562"/>
    </source>
</evidence>
<feature type="active site" description="Proton acceptor" evidence="12">
    <location>
        <position position="286"/>
    </location>
</feature>
<dbReference type="GO" id="GO:0033765">
    <property type="term" value="F:steroid dehydrogenase activity, acting on the CH-CH group of donors"/>
    <property type="evidence" value="ECO:0007669"/>
    <property type="project" value="UniProtKB-ARBA"/>
</dbReference>
<evidence type="ECO:0000256" key="5">
    <source>
        <dbReference type="ARBA" id="ARBA00021901"/>
    </source>
</evidence>
<evidence type="ECO:0000256" key="6">
    <source>
        <dbReference type="ARBA" id="ARBA00022630"/>
    </source>
</evidence>
<comment type="similarity">
    <text evidence="3">Belongs to the FAD-dependent oxidoreductase 2 family. NadB subfamily.</text>
</comment>
<comment type="catalytic activity">
    <reaction evidence="11">
        <text>L-aspartate + O2 = iminosuccinate + H2O2</text>
        <dbReference type="Rhea" id="RHEA:25876"/>
        <dbReference type="ChEBI" id="CHEBI:15379"/>
        <dbReference type="ChEBI" id="CHEBI:16240"/>
        <dbReference type="ChEBI" id="CHEBI:29991"/>
        <dbReference type="ChEBI" id="CHEBI:77875"/>
        <dbReference type="EC" id="1.4.3.16"/>
    </reaction>
    <physiologicalReaction direction="left-to-right" evidence="11">
        <dbReference type="Rhea" id="RHEA:25877"/>
    </physiologicalReaction>
</comment>
<dbReference type="EC" id="1.4.3.16" evidence="4"/>
<keyword evidence="9" id="KW-0560">Oxidoreductase</keyword>
<dbReference type="SUPFAM" id="SSF46977">
    <property type="entry name" value="Succinate dehydrogenase/fumarate reductase flavoprotein C-terminal domain"/>
    <property type="match status" value="1"/>
</dbReference>
<evidence type="ECO:0000256" key="8">
    <source>
        <dbReference type="ARBA" id="ARBA00022827"/>
    </source>
</evidence>
<dbReference type="Gene3D" id="3.50.50.60">
    <property type="entry name" value="FAD/NAD(P)-binding domain"/>
    <property type="match status" value="1"/>
</dbReference>
<evidence type="ECO:0000256" key="1">
    <source>
        <dbReference type="ARBA" id="ARBA00001974"/>
    </source>
</evidence>
<evidence type="ECO:0000256" key="7">
    <source>
        <dbReference type="ARBA" id="ARBA00022642"/>
    </source>
</evidence>
<dbReference type="AlphaFoldDB" id="A0A2L2XCM9"/>
<feature type="coiled-coil region" evidence="13">
    <location>
        <begin position="459"/>
        <end position="486"/>
    </location>
</feature>
<dbReference type="PRINTS" id="PR00368">
    <property type="entry name" value="FADPNR"/>
</dbReference>
<keyword evidence="7" id="KW-0662">Pyridine nucleotide biosynthesis</keyword>
<evidence type="ECO:0000313" key="16">
    <source>
        <dbReference type="EMBL" id="GBF33872.1"/>
    </source>
</evidence>
<comment type="caution">
    <text evidence="16">The sequence shown here is derived from an EMBL/GenBank/DDBJ whole genome shotgun (WGS) entry which is preliminary data.</text>
</comment>
<dbReference type="Proteomes" id="UP000239549">
    <property type="component" value="Unassembled WGS sequence"/>
</dbReference>
<dbReference type="Pfam" id="PF00890">
    <property type="entry name" value="FAD_binding_2"/>
    <property type="match status" value="1"/>
</dbReference>
<accession>A0A2L2XCM9</accession>
<dbReference type="InterPro" id="IPR036188">
    <property type="entry name" value="FAD/NAD-bd_sf"/>
</dbReference>
<evidence type="ECO:0000256" key="2">
    <source>
        <dbReference type="ARBA" id="ARBA00004950"/>
    </source>
</evidence>
<keyword evidence="8" id="KW-0274">FAD</keyword>
<dbReference type="Pfam" id="PF02910">
    <property type="entry name" value="Succ_DH_flav_C"/>
    <property type="match status" value="1"/>
</dbReference>
<feature type="domain" description="Fumarate reductase/succinate dehydrogenase flavoprotein-like C-terminal" evidence="15">
    <location>
        <begin position="448"/>
        <end position="525"/>
    </location>
</feature>
<keyword evidence="13" id="KW-0175">Coiled coil</keyword>
<dbReference type="InterPro" id="IPR015939">
    <property type="entry name" value="Fum_Rdtase/Succ_DH_flav-like_C"/>
</dbReference>
<dbReference type="OrthoDB" id="9806724at2"/>
<dbReference type="PIRSF" id="PIRSF000171">
    <property type="entry name" value="SDHA_APRA_LASPO"/>
    <property type="match status" value="1"/>
</dbReference>
<comment type="pathway">
    <text evidence="2">Cofactor biosynthesis; NAD(+) biosynthesis; iminoaspartate from L-aspartate (oxidase route): step 1/1.</text>
</comment>
<dbReference type="SUPFAM" id="SSF56425">
    <property type="entry name" value="Succinate dehydrogenase/fumarate reductase flavoprotein, catalytic domain"/>
    <property type="match status" value="1"/>
</dbReference>
<dbReference type="GO" id="GO:0008734">
    <property type="term" value="F:L-aspartate oxidase activity"/>
    <property type="evidence" value="ECO:0007669"/>
    <property type="project" value="UniProtKB-EC"/>
</dbReference>
<dbReference type="UniPathway" id="UPA00253">
    <property type="reaction ID" value="UER00326"/>
</dbReference>
<dbReference type="PRINTS" id="PR00411">
    <property type="entry name" value="PNDRDTASEI"/>
</dbReference>
<feature type="domain" description="FAD-dependent oxidoreductase 2 FAD-binding" evidence="14">
    <location>
        <begin position="9"/>
        <end position="380"/>
    </location>
</feature>
<name>A0A2L2XCM9_9FIRM</name>
<dbReference type="RefSeq" id="WP_104372205.1">
    <property type="nucleotide sequence ID" value="NZ_BFAV01000123.1"/>
</dbReference>
<evidence type="ECO:0000256" key="9">
    <source>
        <dbReference type="ARBA" id="ARBA00023002"/>
    </source>
</evidence>
<keyword evidence="17" id="KW-1185">Reference proteome</keyword>
<dbReference type="InterPro" id="IPR037099">
    <property type="entry name" value="Fum_R/Succ_DH_flav-like_C_sf"/>
</dbReference>
<evidence type="ECO:0000256" key="4">
    <source>
        <dbReference type="ARBA" id="ARBA00012173"/>
    </source>
</evidence>
<dbReference type="EMBL" id="BFAV01000123">
    <property type="protein sequence ID" value="GBF33872.1"/>
    <property type="molecule type" value="Genomic_DNA"/>
</dbReference>
<dbReference type="InterPro" id="IPR005288">
    <property type="entry name" value="NadB"/>
</dbReference>
<dbReference type="InterPro" id="IPR003953">
    <property type="entry name" value="FAD-dep_OxRdtase_2_FAD-bd"/>
</dbReference>
<reference evidence="17" key="1">
    <citation type="submission" date="2018-02" db="EMBL/GenBank/DDBJ databases">
        <title>Genome sequence of Desulfocucumis palustris strain NAW-5.</title>
        <authorList>
            <person name="Watanabe M."/>
            <person name="Kojima H."/>
            <person name="Fukui M."/>
        </authorList>
    </citation>
    <scope>NUCLEOTIDE SEQUENCE [LARGE SCALE GENOMIC DNA]</scope>
    <source>
        <strain evidence="17">NAW-5</strain>
    </source>
</reference>
<dbReference type="PANTHER" id="PTHR42716">
    <property type="entry name" value="L-ASPARTATE OXIDASE"/>
    <property type="match status" value="1"/>
</dbReference>
<evidence type="ECO:0000256" key="12">
    <source>
        <dbReference type="PIRSR" id="PIRSR000171-1"/>
    </source>
</evidence>
<evidence type="ECO:0000259" key="14">
    <source>
        <dbReference type="Pfam" id="PF00890"/>
    </source>
</evidence>
<evidence type="ECO:0000313" key="17">
    <source>
        <dbReference type="Proteomes" id="UP000239549"/>
    </source>
</evidence>
<dbReference type="Gene3D" id="3.90.700.10">
    <property type="entry name" value="Succinate dehydrogenase/fumarate reductase flavoprotein, catalytic domain"/>
    <property type="match status" value="1"/>
</dbReference>
<sequence>MKISLRETDVLVIGGGLAGLCAALRARESGCRVVIAAKGRAGRSGNTIMARNSMAAVMDREPGEVPLQKHIEDTLAGGAYLNRVELVNILVRAAREAILWLADCGVPFRRENGAFLFKGSPGHSEDRILTVDWSALGQSRTAGLALTLPLLGRGTDSGVEIIENLLVTQLIVKNGRVAGAFGFRRGAAGPAVICCRAAVLACGGAGRLYPLTTNTADVTGDGYALAYLAGAGPEHMEFIQFLPTMSLEPPRLAISNSPFSAGAVLRNRSGEDFMTRYSPLGCMATRDVMARAIFTELNAGRGGVLMDFSAVPPEVMDRKYADIKEYLRGRTTVEVAPAAHFTMGGVLIDGNCRTTVPGLYACGETAGGIHGANRLAGNALTEAAVFGLRAGSRAAGEMKACVAPGLNRSDIKKLIEENKVTPGILASWETDRGNSDRGVVEAETLAGELREIMGRYVGLVRCREGLTEARRRLAELRQRLENCRITHYRELLGYHRLRLMLTTAELITEAALARKESAGAHYRED</sequence>
<dbReference type="GO" id="GO:0034628">
    <property type="term" value="P:'de novo' NAD+ biosynthetic process from L-aspartate"/>
    <property type="evidence" value="ECO:0007669"/>
    <property type="project" value="TreeGrafter"/>
</dbReference>
<protein>
    <recommendedName>
        <fullName evidence="5">L-aspartate oxidase</fullName>
        <ecNumber evidence="4">1.4.3.16</ecNumber>
    </recommendedName>
    <alternativeName>
        <fullName evidence="10">Quinolinate synthase B</fullName>
    </alternativeName>
</protein>
<dbReference type="Gene3D" id="1.20.58.100">
    <property type="entry name" value="Fumarate reductase/succinate dehydrogenase flavoprotein-like, C-terminal domain"/>
    <property type="match status" value="1"/>
</dbReference>
<organism evidence="16 17">
    <name type="scientific">Desulfocucumis palustris</name>
    <dbReference type="NCBI Taxonomy" id="1898651"/>
    <lineage>
        <taxon>Bacteria</taxon>
        <taxon>Bacillati</taxon>
        <taxon>Bacillota</taxon>
        <taxon>Clostridia</taxon>
        <taxon>Eubacteriales</taxon>
        <taxon>Desulfocucumaceae</taxon>
        <taxon>Desulfocucumis</taxon>
    </lineage>
</organism>